<reference evidence="2" key="1">
    <citation type="journal article" date="2020" name="mSystems">
        <title>Genome- and Community-Level Interaction Insights into Carbon Utilization and Element Cycling Functions of Hydrothermarchaeota in Hydrothermal Sediment.</title>
        <authorList>
            <person name="Zhou Z."/>
            <person name="Liu Y."/>
            <person name="Xu W."/>
            <person name="Pan J."/>
            <person name="Luo Z.H."/>
            <person name="Li M."/>
        </authorList>
    </citation>
    <scope>NUCLEOTIDE SEQUENCE [LARGE SCALE GENOMIC DNA]</scope>
    <source>
        <strain evidence="2">SpSt-339</strain>
    </source>
</reference>
<dbReference type="PROSITE" id="PS51257">
    <property type="entry name" value="PROKAR_LIPOPROTEIN"/>
    <property type="match status" value="1"/>
</dbReference>
<accession>A0A7C2K068</accession>
<dbReference type="InterPro" id="IPR002686">
    <property type="entry name" value="Transposase_17"/>
</dbReference>
<organism evidence="2">
    <name type="scientific">Schlesneria paludicola</name>
    <dbReference type="NCBI Taxonomy" id="360056"/>
    <lineage>
        <taxon>Bacteria</taxon>
        <taxon>Pseudomonadati</taxon>
        <taxon>Planctomycetota</taxon>
        <taxon>Planctomycetia</taxon>
        <taxon>Planctomycetales</taxon>
        <taxon>Planctomycetaceae</taxon>
        <taxon>Schlesneria</taxon>
    </lineage>
</organism>
<dbReference type="InterPro" id="IPR036515">
    <property type="entry name" value="Transposase_17_sf"/>
</dbReference>
<dbReference type="GO" id="GO:0003677">
    <property type="term" value="F:DNA binding"/>
    <property type="evidence" value="ECO:0007669"/>
    <property type="project" value="InterPro"/>
</dbReference>
<dbReference type="NCBIfam" id="NF047646">
    <property type="entry name" value="REP_Tyr_transpos"/>
    <property type="match status" value="1"/>
</dbReference>
<dbReference type="SUPFAM" id="SSF143422">
    <property type="entry name" value="Transposase IS200-like"/>
    <property type="match status" value="1"/>
</dbReference>
<dbReference type="SMART" id="SM01321">
    <property type="entry name" value="Y1_Tnp"/>
    <property type="match status" value="1"/>
</dbReference>
<dbReference type="EMBL" id="DSOK01000451">
    <property type="protein sequence ID" value="HEN17046.1"/>
    <property type="molecule type" value="Genomic_DNA"/>
</dbReference>
<feature type="domain" description="Transposase IS200-like" evidence="1">
    <location>
        <begin position="9"/>
        <end position="135"/>
    </location>
</feature>
<evidence type="ECO:0000259" key="1">
    <source>
        <dbReference type="SMART" id="SM01321"/>
    </source>
</evidence>
<dbReference type="Pfam" id="PF01797">
    <property type="entry name" value="Y1_Tnp"/>
    <property type="match status" value="1"/>
</dbReference>
<protein>
    <submittedName>
        <fullName evidence="2">Transposase</fullName>
    </submittedName>
</protein>
<comment type="caution">
    <text evidence="2">The sequence shown here is derived from an EMBL/GenBank/DDBJ whole genome shotgun (WGS) entry which is preliminary data.</text>
</comment>
<dbReference type="GO" id="GO:0006313">
    <property type="term" value="P:DNA transposition"/>
    <property type="evidence" value="ECO:0007669"/>
    <property type="project" value="InterPro"/>
</dbReference>
<dbReference type="PANTHER" id="PTHR34322">
    <property type="entry name" value="TRANSPOSASE, Y1_TNP DOMAIN-CONTAINING"/>
    <property type="match status" value="1"/>
</dbReference>
<dbReference type="Gene3D" id="3.30.70.1290">
    <property type="entry name" value="Transposase IS200-like"/>
    <property type="match status" value="1"/>
</dbReference>
<proteinExistence type="predicted"/>
<dbReference type="PANTHER" id="PTHR34322:SF2">
    <property type="entry name" value="TRANSPOSASE IS200-LIKE DOMAIN-CONTAINING PROTEIN"/>
    <property type="match status" value="1"/>
</dbReference>
<gene>
    <name evidence="2" type="ORF">ENQ76_16430</name>
</gene>
<evidence type="ECO:0000313" key="2">
    <source>
        <dbReference type="EMBL" id="HEN17046.1"/>
    </source>
</evidence>
<name>A0A7C2K068_9PLAN</name>
<sequence length="170" mass="20449">MSHPRRCDDALYAHFITFSCYHRRRLLDHDQPKRIFLGVLNEVREKFAAKCVGFVLMPDHVHLLIWFPQPGQLSRFVQQLKGRSSMLIKRFLREQLPAYAARIAPDDPVWQVRFHSFEIYSRKKLEEKLNYMHQNPVRAGLVTRTTDWRWSSARWYEQRRTVGIPIEWVN</sequence>
<dbReference type="AlphaFoldDB" id="A0A7C2K068"/>
<dbReference type="GO" id="GO:0004803">
    <property type="term" value="F:transposase activity"/>
    <property type="evidence" value="ECO:0007669"/>
    <property type="project" value="InterPro"/>
</dbReference>